<keyword evidence="2" id="KW-1185">Reference proteome</keyword>
<organism evidence="1 2">
    <name type="scientific">Heracleum sosnowskyi</name>
    <dbReference type="NCBI Taxonomy" id="360622"/>
    <lineage>
        <taxon>Eukaryota</taxon>
        <taxon>Viridiplantae</taxon>
        <taxon>Streptophyta</taxon>
        <taxon>Embryophyta</taxon>
        <taxon>Tracheophyta</taxon>
        <taxon>Spermatophyta</taxon>
        <taxon>Magnoliopsida</taxon>
        <taxon>eudicotyledons</taxon>
        <taxon>Gunneridae</taxon>
        <taxon>Pentapetalae</taxon>
        <taxon>asterids</taxon>
        <taxon>campanulids</taxon>
        <taxon>Apiales</taxon>
        <taxon>Apiaceae</taxon>
        <taxon>Apioideae</taxon>
        <taxon>apioid superclade</taxon>
        <taxon>Tordylieae</taxon>
        <taxon>Tordyliinae</taxon>
        <taxon>Heracleum</taxon>
    </lineage>
</organism>
<protein>
    <submittedName>
        <fullName evidence="1">Uncharacterized protein</fullName>
    </submittedName>
</protein>
<gene>
    <name evidence="1" type="ORF">POM88_050350</name>
</gene>
<reference evidence="1" key="2">
    <citation type="submission" date="2023-05" db="EMBL/GenBank/DDBJ databases">
        <authorList>
            <person name="Schelkunov M.I."/>
        </authorList>
    </citation>
    <scope>NUCLEOTIDE SEQUENCE</scope>
    <source>
        <strain evidence="1">Hsosn_3</strain>
        <tissue evidence="1">Leaf</tissue>
    </source>
</reference>
<name>A0AAD8M2A3_9APIA</name>
<reference evidence="1" key="1">
    <citation type="submission" date="2023-02" db="EMBL/GenBank/DDBJ databases">
        <title>Genome of toxic invasive species Heracleum sosnowskyi carries increased number of genes despite the absence of recent whole-genome duplications.</title>
        <authorList>
            <person name="Schelkunov M."/>
            <person name="Shtratnikova V."/>
            <person name="Makarenko M."/>
            <person name="Klepikova A."/>
            <person name="Omelchenko D."/>
            <person name="Novikova G."/>
            <person name="Obukhova E."/>
            <person name="Bogdanov V."/>
            <person name="Penin A."/>
            <person name="Logacheva M."/>
        </authorList>
    </citation>
    <scope>NUCLEOTIDE SEQUENCE</scope>
    <source>
        <strain evidence="1">Hsosn_3</strain>
        <tissue evidence="1">Leaf</tissue>
    </source>
</reference>
<proteinExistence type="predicted"/>
<dbReference type="AlphaFoldDB" id="A0AAD8M2A3"/>
<comment type="caution">
    <text evidence="1">The sequence shown here is derived from an EMBL/GenBank/DDBJ whole genome shotgun (WGS) entry which is preliminary data.</text>
</comment>
<evidence type="ECO:0000313" key="2">
    <source>
        <dbReference type="Proteomes" id="UP001237642"/>
    </source>
</evidence>
<dbReference type="Proteomes" id="UP001237642">
    <property type="component" value="Unassembled WGS sequence"/>
</dbReference>
<accession>A0AAD8M2A3</accession>
<sequence length="115" mass="13320">MIWGINDISVDEIKDKIDALGSSGFRTSYFRIPSFLMEVVLSPFLSQGDCNMMIGYGKQNNYRVDVYVDQHSEHELINEDYENVHLEMYYCAKVMSFLIWCRVGGEDKTTSWVGK</sequence>
<dbReference type="EMBL" id="JAUIZM010000011">
    <property type="protein sequence ID" value="KAK1357094.1"/>
    <property type="molecule type" value="Genomic_DNA"/>
</dbReference>
<evidence type="ECO:0000313" key="1">
    <source>
        <dbReference type="EMBL" id="KAK1357094.1"/>
    </source>
</evidence>